<dbReference type="EMBL" id="JANDHW010000013">
    <property type="protein sequence ID" value="MCP9612731.1"/>
    <property type="molecule type" value="Genomic_DNA"/>
</dbReference>
<feature type="domain" description="Type 9 secretion system plug protein N-terminal" evidence="1">
    <location>
        <begin position="36"/>
        <end position="161"/>
    </location>
</feature>
<proteinExistence type="predicted"/>
<dbReference type="InterPro" id="IPR031345">
    <property type="entry name" value="T9SS_Plug_N"/>
</dbReference>
<dbReference type="RefSeq" id="WP_255028081.1">
    <property type="nucleotide sequence ID" value="NZ_JANDHW010000013.1"/>
</dbReference>
<accession>A0ABT1MLG8</accession>
<dbReference type="Pfam" id="PF17116">
    <property type="entry name" value="T9SS_plug_1st"/>
    <property type="match status" value="1"/>
</dbReference>
<organism evidence="2 3">
    <name type="scientific">Coprobacter tertius</name>
    <dbReference type="NCBI Taxonomy" id="2944915"/>
    <lineage>
        <taxon>Bacteria</taxon>
        <taxon>Pseudomonadati</taxon>
        <taxon>Bacteroidota</taxon>
        <taxon>Bacteroidia</taxon>
        <taxon>Bacteroidales</taxon>
        <taxon>Barnesiellaceae</taxon>
        <taxon>Coprobacter</taxon>
    </lineage>
</organism>
<gene>
    <name evidence="2" type="ORF">NMU02_11575</name>
</gene>
<dbReference type="Proteomes" id="UP001205603">
    <property type="component" value="Unassembled WGS sequence"/>
</dbReference>
<evidence type="ECO:0000259" key="1">
    <source>
        <dbReference type="Pfam" id="PF17116"/>
    </source>
</evidence>
<evidence type="ECO:0000313" key="3">
    <source>
        <dbReference type="Proteomes" id="UP001205603"/>
    </source>
</evidence>
<comment type="caution">
    <text evidence="2">The sequence shown here is derived from an EMBL/GenBank/DDBJ whole genome shotgun (WGS) entry which is preliminary data.</text>
</comment>
<sequence length="423" mass="49976">MRTTLLIFIAFIANITCLPVFSQKTVYHTKAIHPAVHTIRLRVPEKSYFPPVIKLGSDEKIEISFDIFADETEFLNYKLIHCNADWTQSQLTDIEYIDGFNVNTVEEGELSFNTYRNYVHYSITIPNEQFQFKVSGNYALVVFPENYPDNPILYACFSVYENKVSVPAMVTTRTDIDYNKAHQQLEFSIQYPHHYIQDPRNDLRVHISQNNRRDTEAVLTQPLYVKNNELVFGHTPQLIFEAGNEYRRFEMVNTRYPGLNVENIRYYDPYYHVSLFPDKPRYTNNYTFDQTQYGHFTIRQSDADDNDTESDYFVVHFSLDYDNPLMNGDIYIDGEFTNGQYNEWNRMIYNQETRRYEKDMYLKQGSYNYQYLFLPKGASKATPGVIEGNFFETGNEYLIKVYQRGRQERYDRLVGIGRIFSGK</sequence>
<reference evidence="2 3" key="1">
    <citation type="submission" date="2022-07" db="EMBL/GenBank/DDBJ databases">
        <title>Fecal culturing of patients with breast cancer.</title>
        <authorList>
            <person name="Teng N.M.Y."/>
            <person name="Kiu R."/>
            <person name="Evans R."/>
            <person name="Baker D.J."/>
            <person name="Zenner C."/>
            <person name="Robinson S.D."/>
            <person name="Hall L.J."/>
        </authorList>
    </citation>
    <scope>NUCLEOTIDE SEQUENCE [LARGE SCALE GENOMIC DNA]</scope>
    <source>
        <strain evidence="2 3">LH1063</strain>
    </source>
</reference>
<evidence type="ECO:0000313" key="2">
    <source>
        <dbReference type="EMBL" id="MCP9612731.1"/>
    </source>
</evidence>
<protein>
    <submittedName>
        <fullName evidence="2">DUF5103 domain-containing protein</fullName>
    </submittedName>
</protein>
<name>A0ABT1MLG8_9BACT</name>
<keyword evidence="3" id="KW-1185">Reference proteome</keyword>